<evidence type="ECO:0000313" key="1">
    <source>
        <dbReference type="Proteomes" id="UP000095283"/>
    </source>
</evidence>
<sequence length="25" mass="3044">MLYNIFDRRFGSHSFPVRCIDRVLT</sequence>
<dbReference type="WBParaSite" id="Hba_19454">
    <property type="protein sequence ID" value="Hba_19454"/>
    <property type="gene ID" value="Hba_19454"/>
</dbReference>
<name>A0A1I7XQ35_HETBA</name>
<evidence type="ECO:0000313" key="2">
    <source>
        <dbReference type="WBParaSite" id="Hba_19454"/>
    </source>
</evidence>
<organism evidence="1 2">
    <name type="scientific">Heterorhabditis bacteriophora</name>
    <name type="common">Entomopathogenic nematode worm</name>
    <dbReference type="NCBI Taxonomy" id="37862"/>
    <lineage>
        <taxon>Eukaryota</taxon>
        <taxon>Metazoa</taxon>
        <taxon>Ecdysozoa</taxon>
        <taxon>Nematoda</taxon>
        <taxon>Chromadorea</taxon>
        <taxon>Rhabditida</taxon>
        <taxon>Rhabditina</taxon>
        <taxon>Rhabditomorpha</taxon>
        <taxon>Strongyloidea</taxon>
        <taxon>Heterorhabditidae</taxon>
        <taxon>Heterorhabditis</taxon>
    </lineage>
</organism>
<reference evidence="2" key="1">
    <citation type="submission" date="2016-11" db="UniProtKB">
        <authorList>
            <consortium name="WormBaseParasite"/>
        </authorList>
    </citation>
    <scope>IDENTIFICATION</scope>
</reference>
<protein>
    <submittedName>
        <fullName evidence="2">Uncharacterized protein</fullName>
    </submittedName>
</protein>
<dbReference type="AlphaFoldDB" id="A0A1I7XQ35"/>
<proteinExistence type="predicted"/>
<accession>A0A1I7XQ35</accession>
<keyword evidence="1" id="KW-1185">Reference proteome</keyword>
<dbReference type="Proteomes" id="UP000095283">
    <property type="component" value="Unplaced"/>
</dbReference>